<dbReference type="Pfam" id="PF00078">
    <property type="entry name" value="RVT_1"/>
    <property type="match status" value="2"/>
</dbReference>
<dbReference type="FunFam" id="3.10.20.370:FF:000001">
    <property type="entry name" value="Retrovirus-related Pol polyprotein from transposon 17.6-like protein"/>
    <property type="match status" value="1"/>
</dbReference>
<keyword evidence="7" id="KW-0695">RNA-directed DNA polymerase</keyword>
<gene>
    <name evidence="14" type="ORF">ISN44_As11g029140</name>
</gene>
<dbReference type="Pfam" id="PF14223">
    <property type="entry name" value="Retrotran_gag_2"/>
    <property type="match status" value="1"/>
</dbReference>
<keyword evidence="8" id="KW-0862">Zinc</keyword>
<dbReference type="GO" id="GO:0004519">
    <property type="term" value="F:endonuclease activity"/>
    <property type="evidence" value="ECO:0007669"/>
    <property type="project" value="UniProtKB-KW"/>
</dbReference>
<dbReference type="Pfam" id="PF08284">
    <property type="entry name" value="RVP_2"/>
    <property type="match status" value="1"/>
</dbReference>
<dbReference type="GO" id="GO:0003676">
    <property type="term" value="F:nucleic acid binding"/>
    <property type="evidence" value="ECO:0007669"/>
    <property type="project" value="InterPro"/>
</dbReference>
<feature type="domain" description="CCHC-type" evidence="11">
    <location>
        <begin position="684"/>
        <end position="699"/>
    </location>
</feature>
<keyword evidence="5" id="KW-0255">Endonuclease</keyword>
<keyword evidence="1" id="KW-0645">Protease</keyword>
<keyword evidence="4" id="KW-0540">Nuclease</keyword>
<feature type="region of interest" description="Disordered" evidence="10">
    <location>
        <begin position="3611"/>
        <end position="3631"/>
    </location>
</feature>
<keyword evidence="9" id="KW-0175">Coiled coil</keyword>
<dbReference type="Proteomes" id="UP000694251">
    <property type="component" value="Chromosome 11"/>
</dbReference>
<dbReference type="FunFam" id="3.10.10.10:FF:000007">
    <property type="entry name" value="Retrovirus-related Pol polyprotein from transposon 17.6-like Protein"/>
    <property type="match status" value="2"/>
</dbReference>
<sequence>MTRSKARRLKEGFNKAVETLLTTMELGEMSRNIQESTTLQESSSAPDLDLTEDFARLSLKEAPPTETHCKSISLAGAGAKNIKISTKNTSELQVTSKTSHGSNKLQVEQEHKLEGNHVETLEDLHLLEFKGLQEEESIKEIKLDGPDPDKTTSASSKLISSQNQVFSIFMICAVRKGKERDLVVGIRMLREKFDDLEIRTVPYGHPDVSVRIRKYPYVIRTDGLIRMVIRTYWYGLADVSGCMRTYPDVLIVKRLCLGILKFGSEDPRVDPWVWIGRSDSWIGRSVANGYNTISHVERLAGLAMARSNRNPRRNHGNDVNVVHEEVVDEVNAANGAAGNLNDPVNVNNAANVEAAAAAPVELGQVLGVLAQILARLPAVAPAPMVPPPVADPLVENVPPVANVVEEVVVARVPSYLKVMDQMQKLGTKYFSGGAKPIEADEWRSRMERNFSSIRCPNAYKKDIAVHYLDGDAHTWWTGVAGRLENPDCSWETFCEEFRTKYFPPEAYDRLEGAFLDLQQGTMTVREYEAEFNNLRKYAGRELEEEKVQIRRFMRGMRIELRNRCLVRNYNTVAELVEKAAMLESGLSEEAKLRSDMVQSQAPQFGKSGNAAGQKKKVWSKETSGGKSFGSKSGSSAASKQNVGTNWKATGACLRCGSMEHRVRDCPEEDTRGKNPGSDLGSKLCFNCNEPGHYKSQCPKLVQSAGKRASDGLPPLPKRQAVMPRMYSMIEDSAEPSTSRPITGTLTMGGVETHVLFDSGASHCFVSPDLVGKGGFVKEPGNHFGLVQAAGGQVMVTYGRVPNVSVMIGYVNMPADLVICRLKSYDVILGMDWLGKHKAHLDCHRGRVRFETTDGKLLEYQGIRPTSGSLIVSAVQAERMIEKGCEAYLATITTAEVGPDAKLEDIPVAKDFADVFQALTGLPPGRSDPFTIELEPGTNPISRAPYRMAPAEMAELKKQLSELLEKGFVRPSSSPWGAPVLFVKKKDGSFRLCIDYRGLNRVTVKNKYPLPRIDELLDQLRGATWFSKIDLASGYHQIPIAESDIRKTAFRTRYGHYEFVVMPFGLTNAPAAFMKLMNSVFRDCLDEFVIIFIDDILIYSKDPEEHKVHLKTVMSRLREHKLYAKLSKCSFWQREIGFLGHIVSDKGVSVDPEKIKSIKEWPRPQNATEIRSFLGLAGYYRRFVKGFASMAQPMTKLTGKDVPFVWSEACENSFSKLKGMLTSTPVLALPEPNEPYVVYTDASRMGLGCVLMQHGKVIAYASRQLRKHEENYPTHDIEMAAVVFALKIWRSYLYGGKVQVFTDHKSLKYIFTQPELNLRQRRWMELVADYDLEIAYHPGKANLVADALSRKRVATDSEKDMQVLVSMVGTLRLSAISDGLEPLGLGAADQADLLTRVRSAQEKDEDLIKWSKNVKSEFETSNNGTILVNGRVCVPKDKELREEILKEAHMSKFSIHPGSTKMYKDLKRYYHWKGMKADVARWVAGCPTCQLVKAEHQVPGGLLQSLPMPEWKWDMITMDFVTGLPMCEGKDSVWVIVDRLTKSAHFVPMNKKDGAEKLADIYVQEIVRYHGVPVSIVSDRDSKFTSGFWKALQKRFGTRLNMSTAHHPQTDGQSERTIQTLEDLLRASVLDWGGEWIQYLHLAEFSYNNSYHASIGMSPYEALYGRPCRTPLCWTQVGERSVYGRDFVEDTTEKIKVLKIKMKEAQNRQKSYADKRRRELEFAVGDMVYLKTVTFKGKDRASLNTKLSPRYLGPFRILERIGPVAYKLELPSTMDAFHKVFHVSMLRKCITHRENVISEPPPDLQANMTIVGVPVRIVGRKLRTDRKKKVKLIEVVWDCEGIEETTWEPEEVMKVNFRKWFEKQKGKERDLVVGIRMLREKFDDLEIRTVPYGHPDVSVRIRTYPYVIRTDGLIRMVIRTYWYGLADVSGCMRTYPDVLIVKRLCPGISEFGSEDPRVDPWVWIGRSDSWIGRSVANGYNTISHVERLAVPQDAILQMLTAMREEMRGIGDRVGRLEQPPPPQPRAGERNVQARRNIREEDDEILDVEEDDIPPDPLLRQHQRREDPLRMNQARRVEPRETYKDLKLTPPTFAGKSDPEVYMDWERRLEHIFECYSYGERKKVAVAAAQLTDNALAWWDRNVAERRRQRFGPVVTWSDMKYLLRLRYVPEHYHRDLQKRFRKLSQGTRSVDEYFEEFEKLMNSLELEESEEALMAQFIDGLQERIQRKVERAQYSGLHELLHLAAQVEQQIKRKTSFTSRNKTSQTWASSSSKPVDKGKNVEIDSRFKKNNAETFKTNKPEQCKFPNNNSRARDITCFKCQGRGHYARDCPNQRAMIITNNGEYESQDELDDETIEKSDDIEYPDSGETLVIRRVLSAFVNPEEKVQRENIFHTRCTVKNKVCNLIIDSGSCTNVASKYMVDRLGLEKTRHPRPYRLRWLNDQTELKISEQVSIPFSVGKYQDEVTCDVVPMQAGHLLLGRPWQFDRASQHDGRTNHYSLTHNGRKYNLAPLSPSEVHELQIRMNKEVEVRKPTLYLSSGAICKTISAQGTVLLMMFKECLSSGISELEISPTVQPLLNKYKDLFPEEIPPGLPPIRGIEHQIDLVPGSALPNKPAYRMNPEESKELERQVRDLMDKGYIRESLSPCAVPVLLVPKKDGTWRMCVDCRAINNITIKYRHPIPRLDDMLDELSGSTVFSKVDLKSGYHQVRMREGDEWKTAFKTKQGLYEWLVMPFGLTNAPSTFMRLMNQVLRSYISKFVVVYFDDILIYSKNLTDHLEHLELVLKTLRKEGLYANLKKCMFCTNRLIFLGFVVSEQGLQVDEEKIRAIQEWPTPTTIGHVRSFHGLASFYRRFVKDFSTVAAPLTAVIKKNTTFSWGAAQDTAFNTLKDRLTHAPVLALPDFEEMFEVECDASGLGIGAVLHQRKRPVAFFSEKLSGATLNYPTYDKELYALVRALETWQHYLLSKEFIIHTDHETLKHLRGQTSLKRRHAKWLEFIETFPYVIKYKKGKENVVADALSRRYALISTMEARVMGFEHIKDLYKDDPDFKEAYEACGKGAYGSYYLHDGFLFRDKRLCVPQGSLRELLLREAHGGGLMGHFGVDKTLAVVVDHFFWPHLKKDVEKHCSRCVICHRAKSRLHPHGLYLPLPIPNAPWVDISMDFVLGLPKIRHKDSVFVVVDRFSKMAHFIPCDKTNDATQIADLFFKEVVRLHGIPRTIVSDRDSKFLGHFWRTLWRKLGTKLLFSTTCHPQTDGQTEVVNRTLSTLLRVTLGRNLKTWLDCLPFIEFAYNHATHSATKMSPFEVVYGFNPLTPLDLSPIPQAEQINLDCLNKGEFVKKLHEKVRDNILKKTEEYKKRADKGRKKLVFEPGEWVWLHMRPERFPNQRSSKLSPRGDGPFKVLEKINDNAYRLELPSEFNMSHSFNVADLSPFDSDDPVLRTKPSEEGGNDEVIDLSCEPSQDKPKIPEVKDGPMTRSKARRLKEGFNKAVETLLTTMELGEMSRNIQESTSLQESSSAPDLDLTEDFARLSLKEAPPTETHCKSISLAGAGAKNIKISTKNTSELQVTSKTSHGSNKLQVEQEHKLEGNHVETLEDLHLLEFKGLQEEESIKEIKLDGPDPDKTTSASSKLISSQNQIRAPVTLKGGNYLLWARTMKTILCGRGFWPHIIKSEAPRETTTNDEGLEIALVDEDKWFQEDQMVLSILQNSLEASILEGYSYCETPKDLWETLQNVFGNQSNLSRVFEIKKAINELTQGDMEFTQHFGKFRSLWAELEMLRPNTLDPVIINERREQDKVFGLLFTLSPAYNDLIKHLLRADKLQNLEEVCSQIQKEQGSLGLFGSKGELVSGNSSELASANRGNFNANRGKAPWCDHCKRSGHAKEKCWILHPHLKPARREPRANQATGGNLGGQEQTGTSSQALGGNGAAMMASSDLVRRSDLDALIKALKESSGNAYHALSALKPLIVDSGASHHMISDSKLMNNIEPALGNVIIANGDKIPVKGVGDLELFSKKSKAFYMPTFTSNLLSVKKATTDLNCYAIFGPNDVHFQDIETSRVLGQGGTKDGLYVLEDTKLTTPLSSHFSSILVNANNAIWHARLGHPHSRALGLLLPSVSFKNDECEACILGKHCKSVFPKSNTIYENCFDLVHSDVWTSPCLSRENQKYFVTFIDEKSKYTWLTLLPSKDRVLEAFTNFQNYVTNHYNAKIKIFRSDNGGEYTSHAFKQHLAKHGIIHQTSCPYTPQQNGVAERKNRHLMEVARSMMFHTNVPKRFWSDAVVLACYLINRTPTKILQDSSPFEVLNKSKPSINHLRVFGCVCFVLIGEQRNKLDPKSVKGMFIGYSITQKGYKCYIPETKKVLVSRDVKFVEGKGYYEDKNWEDIQDLTHSPLDRASNLRIILERLGVSNSQDHTKVPNPNPEASQQQETSQHEEEEPLQEEENIQENILEEEEGEIPSDHEEETTLPEEENLSTSDHNEESTSQEAPIALRRSQRQKFPPSNWKNTRVYYNSQAVAHPIQAVCTIAHFPEDHQAFLGQIDQHWIPQTYEEAIQHQVWRDAIAAERQAMEHNHTWEEGELPKGKKAVTSKWVFTIKYKSNGDIERYKARLVARGFTQTYGVDYLDTFAPVAKLHTVRVVLSLATNLEWELWQMDVKNAFLQGELEEEVYMRPPPGLEDKEAPGKVLKLKKAIYGLKQSPRAWYHKLSTTLLGRGFKKSEADHTLFTLPSQEVSQHMQAPTLHHWNMVNRILKYLKGAPGQGIWMGCNKNTELVGYCDADYAGDKTDRRSTTGYCTFIGGNLVTWRSKKQKVVSLSSAEAEYRAMRKLTTELMWLKALLKDFGINTPKPITMHCDNQAAIHIASNSVFHERTKHIEVDCHKVREQVQLGVILPCYTESEEQLADIFTKGASTKVCEYIHHKLGLVDLSRP</sequence>
<dbReference type="InterPro" id="IPR013103">
    <property type="entry name" value="RVT_2"/>
</dbReference>
<feature type="region of interest" description="Disordered" evidence="10">
    <location>
        <begin position="2254"/>
        <end position="2277"/>
    </location>
</feature>
<dbReference type="Pfam" id="PF13976">
    <property type="entry name" value="gag_pre-integrs"/>
    <property type="match status" value="1"/>
</dbReference>
<evidence type="ECO:0000256" key="2">
    <source>
        <dbReference type="ARBA" id="ARBA00022679"/>
    </source>
</evidence>
<dbReference type="FunFam" id="1.10.340.70:FF:000001">
    <property type="entry name" value="Retrovirus-related Pol polyprotein from transposon gypsy-like Protein"/>
    <property type="match status" value="1"/>
</dbReference>
<evidence type="ECO:0000256" key="6">
    <source>
        <dbReference type="ARBA" id="ARBA00022801"/>
    </source>
</evidence>
<dbReference type="GO" id="GO:0006508">
    <property type="term" value="P:proteolysis"/>
    <property type="evidence" value="ECO:0007669"/>
    <property type="project" value="UniProtKB-KW"/>
</dbReference>
<dbReference type="SMART" id="SM00343">
    <property type="entry name" value="ZnF_C2HC"/>
    <property type="match status" value="4"/>
</dbReference>
<dbReference type="Pfam" id="PF22936">
    <property type="entry name" value="Pol_BBD"/>
    <property type="match status" value="1"/>
</dbReference>
<keyword evidence="8" id="KW-0479">Metal-binding</keyword>
<evidence type="ECO:0000313" key="15">
    <source>
        <dbReference type="Proteomes" id="UP000694251"/>
    </source>
</evidence>
<name>A0A8T1ZEA6_ARASU</name>
<dbReference type="CDD" id="cd01647">
    <property type="entry name" value="RT_LTR"/>
    <property type="match status" value="2"/>
</dbReference>
<feature type="region of interest" description="Disordered" evidence="10">
    <location>
        <begin position="593"/>
        <end position="641"/>
    </location>
</feature>
<dbReference type="FunFam" id="3.30.70.270:FF:000020">
    <property type="entry name" value="Transposon Tf2-6 polyprotein-like Protein"/>
    <property type="match status" value="2"/>
</dbReference>
<dbReference type="InterPro" id="IPR057670">
    <property type="entry name" value="SH3_retrovirus"/>
</dbReference>
<feature type="domain" description="Integrase catalytic" evidence="13">
    <location>
        <begin position="1502"/>
        <end position="1666"/>
    </location>
</feature>
<dbReference type="Pfam" id="PF03732">
    <property type="entry name" value="Retrotrans_gag"/>
    <property type="match status" value="2"/>
</dbReference>
<reference evidence="14 15" key="1">
    <citation type="submission" date="2020-12" db="EMBL/GenBank/DDBJ databases">
        <title>Concerted genomic and epigenomic changes stabilize Arabidopsis allopolyploids.</title>
        <authorList>
            <person name="Chen Z."/>
        </authorList>
    </citation>
    <scope>NUCLEOTIDE SEQUENCE [LARGE SCALE GENOMIC DNA]</scope>
    <source>
        <strain evidence="14">As9502</strain>
        <tissue evidence="14">Leaf</tissue>
    </source>
</reference>
<keyword evidence="3" id="KW-0548">Nucleotidyltransferase</keyword>
<dbReference type="Pfam" id="PF24626">
    <property type="entry name" value="SH3_Tf2-1"/>
    <property type="match status" value="2"/>
</dbReference>
<dbReference type="InterPro" id="IPR041373">
    <property type="entry name" value="RT_RNaseH"/>
</dbReference>
<dbReference type="GO" id="GO:0015074">
    <property type="term" value="P:DNA integration"/>
    <property type="evidence" value="ECO:0007669"/>
    <property type="project" value="InterPro"/>
</dbReference>
<dbReference type="InterPro" id="IPR000477">
    <property type="entry name" value="RT_dom"/>
</dbReference>
<dbReference type="CDD" id="cd09272">
    <property type="entry name" value="RNase_HI_RT_Ty1"/>
    <property type="match status" value="1"/>
</dbReference>
<dbReference type="EMBL" id="JAEFBJ010000011">
    <property type="protein sequence ID" value="KAG7556911.1"/>
    <property type="molecule type" value="Genomic_DNA"/>
</dbReference>
<dbReference type="CDD" id="cd00303">
    <property type="entry name" value="retropepsin_like"/>
    <property type="match status" value="2"/>
</dbReference>
<feature type="coiled-coil region" evidence="9">
    <location>
        <begin position="1687"/>
        <end position="1714"/>
    </location>
</feature>
<evidence type="ECO:0000259" key="13">
    <source>
        <dbReference type="PROSITE" id="PS50994"/>
    </source>
</evidence>
<evidence type="ECO:0000256" key="9">
    <source>
        <dbReference type="SAM" id="Coils"/>
    </source>
</evidence>
<evidence type="ECO:0000256" key="4">
    <source>
        <dbReference type="ARBA" id="ARBA00022722"/>
    </source>
</evidence>
<dbReference type="InterPro" id="IPR041588">
    <property type="entry name" value="Integrase_H2C2"/>
</dbReference>
<dbReference type="Pfam" id="PF00098">
    <property type="entry name" value="zf-CCHC"/>
    <property type="match status" value="2"/>
</dbReference>
<dbReference type="FunFam" id="3.30.420.10:FF:000032">
    <property type="entry name" value="Retrovirus-related Pol polyprotein from transposon 297-like Protein"/>
    <property type="match status" value="2"/>
</dbReference>
<dbReference type="PANTHER" id="PTHR35046">
    <property type="entry name" value="ZINC KNUCKLE (CCHC-TYPE) FAMILY PROTEIN"/>
    <property type="match status" value="1"/>
</dbReference>
<dbReference type="InterPro" id="IPR025724">
    <property type="entry name" value="GAG-pre-integrase_dom"/>
</dbReference>
<dbReference type="GO" id="GO:0003964">
    <property type="term" value="F:RNA-directed DNA polymerase activity"/>
    <property type="evidence" value="ECO:0007669"/>
    <property type="project" value="UniProtKB-KW"/>
</dbReference>
<accession>A0A8T1ZEA6</accession>
<dbReference type="InterPro" id="IPR056924">
    <property type="entry name" value="SH3_Tf2-1"/>
</dbReference>
<dbReference type="GO" id="GO:0008233">
    <property type="term" value="F:peptidase activity"/>
    <property type="evidence" value="ECO:0007669"/>
    <property type="project" value="UniProtKB-KW"/>
</dbReference>
<feature type="compositionally biased region" description="Basic and acidic residues" evidence="10">
    <location>
        <begin position="3611"/>
        <end position="3622"/>
    </location>
</feature>
<dbReference type="Pfam" id="PF25597">
    <property type="entry name" value="SH3_retrovirus"/>
    <property type="match status" value="1"/>
</dbReference>
<feature type="compositionally biased region" description="Acidic residues" evidence="10">
    <location>
        <begin position="4431"/>
        <end position="4469"/>
    </location>
</feature>
<feature type="region of interest" description="Disordered" evidence="10">
    <location>
        <begin position="3896"/>
        <end position="3919"/>
    </location>
</feature>
<feature type="domain" description="CCHC-type" evidence="11">
    <location>
        <begin position="652"/>
        <end position="667"/>
    </location>
</feature>
<protein>
    <submittedName>
        <fullName evidence="14">Zinc finger CCHC-type</fullName>
    </submittedName>
</protein>
<dbReference type="InterPro" id="IPR005162">
    <property type="entry name" value="Retrotrans_gag_dom"/>
</dbReference>
<evidence type="ECO:0000259" key="11">
    <source>
        <dbReference type="PROSITE" id="PS50158"/>
    </source>
</evidence>
<evidence type="ECO:0000313" key="14">
    <source>
        <dbReference type="EMBL" id="KAG7556911.1"/>
    </source>
</evidence>
<evidence type="ECO:0000256" key="3">
    <source>
        <dbReference type="ARBA" id="ARBA00022695"/>
    </source>
</evidence>
<dbReference type="InterPro" id="IPR001584">
    <property type="entry name" value="Integrase_cat-core"/>
</dbReference>
<evidence type="ECO:0000259" key="12">
    <source>
        <dbReference type="PROSITE" id="PS50878"/>
    </source>
</evidence>
<proteinExistence type="predicted"/>
<feature type="compositionally biased region" description="Basic and acidic residues" evidence="10">
    <location>
        <begin position="3459"/>
        <end position="3472"/>
    </location>
</feature>
<keyword evidence="15" id="KW-1185">Reference proteome</keyword>
<dbReference type="InterPro" id="IPR001878">
    <property type="entry name" value="Znf_CCHC"/>
</dbReference>
<feature type="region of interest" description="Disordered" evidence="10">
    <location>
        <begin position="4407"/>
        <end position="4501"/>
    </location>
</feature>
<keyword evidence="2" id="KW-0808">Transferase</keyword>
<dbReference type="PROSITE" id="PS50878">
    <property type="entry name" value="RT_POL"/>
    <property type="match status" value="2"/>
</dbReference>
<evidence type="ECO:0000256" key="10">
    <source>
        <dbReference type="SAM" id="MobiDB-lite"/>
    </source>
</evidence>
<evidence type="ECO:0000256" key="7">
    <source>
        <dbReference type="ARBA" id="ARBA00022918"/>
    </source>
</evidence>
<dbReference type="Pfam" id="PF17921">
    <property type="entry name" value="Integrase_H2C2"/>
    <property type="match status" value="2"/>
</dbReference>
<evidence type="ECO:0000256" key="5">
    <source>
        <dbReference type="ARBA" id="ARBA00022759"/>
    </source>
</evidence>
<dbReference type="Pfam" id="PF17917">
    <property type="entry name" value="RT_RNaseH"/>
    <property type="match status" value="2"/>
</dbReference>
<feature type="domain" description="Reverse transcriptase" evidence="12">
    <location>
        <begin position="2634"/>
        <end position="2813"/>
    </location>
</feature>
<feature type="domain" description="CCHC-type" evidence="11">
    <location>
        <begin position="2316"/>
        <end position="2331"/>
    </location>
</feature>
<feature type="compositionally biased region" description="Low complexity" evidence="10">
    <location>
        <begin position="620"/>
        <end position="639"/>
    </location>
</feature>
<feature type="compositionally biased region" description="Polar residues" evidence="10">
    <location>
        <begin position="2255"/>
        <end position="2272"/>
    </location>
</feature>
<feature type="compositionally biased region" description="Polar residues" evidence="10">
    <location>
        <begin position="3902"/>
        <end position="3919"/>
    </location>
</feature>
<feature type="domain" description="Integrase catalytic" evidence="13">
    <location>
        <begin position="3150"/>
        <end position="3309"/>
    </location>
</feature>
<organism evidence="14 15">
    <name type="scientific">Arabidopsis suecica</name>
    <name type="common">Swedish thale-cress</name>
    <name type="synonym">Cardaminopsis suecica</name>
    <dbReference type="NCBI Taxonomy" id="45249"/>
    <lineage>
        <taxon>Eukaryota</taxon>
        <taxon>Viridiplantae</taxon>
        <taxon>Streptophyta</taxon>
        <taxon>Embryophyta</taxon>
        <taxon>Tracheophyta</taxon>
        <taxon>Spermatophyta</taxon>
        <taxon>Magnoliopsida</taxon>
        <taxon>eudicotyledons</taxon>
        <taxon>Gunneridae</taxon>
        <taxon>Pentapetalae</taxon>
        <taxon>rosids</taxon>
        <taxon>malvids</taxon>
        <taxon>Brassicales</taxon>
        <taxon>Brassicaceae</taxon>
        <taxon>Camelineae</taxon>
        <taxon>Arabidopsis</taxon>
    </lineage>
</organism>
<dbReference type="PROSITE" id="PS50994">
    <property type="entry name" value="INTEGRASE"/>
    <property type="match status" value="3"/>
</dbReference>
<dbReference type="GO" id="GO:0008270">
    <property type="term" value="F:zinc ion binding"/>
    <property type="evidence" value="ECO:0007669"/>
    <property type="project" value="UniProtKB-KW"/>
</dbReference>
<evidence type="ECO:0000256" key="1">
    <source>
        <dbReference type="ARBA" id="ARBA00022670"/>
    </source>
</evidence>
<dbReference type="Pfam" id="PF07727">
    <property type="entry name" value="RVT_2"/>
    <property type="match status" value="1"/>
</dbReference>
<keyword evidence="6" id="KW-0378">Hydrolase</keyword>
<dbReference type="OrthoDB" id="1737945at2759"/>
<dbReference type="PANTHER" id="PTHR35046:SF9">
    <property type="entry name" value="RNA-DIRECTED DNA POLYMERASE"/>
    <property type="match status" value="1"/>
</dbReference>
<dbReference type="PROSITE" id="PS50158">
    <property type="entry name" value="ZF_CCHC"/>
    <property type="match status" value="3"/>
</dbReference>
<feature type="domain" description="Integrase catalytic" evidence="13">
    <location>
        <begin position="4132"/>
        <end position="4306"/>
    </location>
</feature>
<dbReference type="InterPro" id="IPR054722">
    <property type="entry name" value="PolX-like_BBD"/>
</dbReference>
<dbReference type="CDD" id="cd09274">
    <property type="entry name" value="RNase_HI_RT_Ty3"/>
    <property type="match status" value="2"/>
</dbReference>
<feature type="region of interest" description="Disordered" evidence="10">
    <location>
        <begin position="3428"/>
        <end position="3477"/>
    </location>
</feature>
<comment type="caution">
    <text evidence="14">The sequence shown here is derived from an EMBL/GenBank/DDBJ whole genome shotgun (WGS) entry which is preliminary data.</text>
</comment>
<evidence type="ECO:0000256" key="8">
    <source>
        <dbReference type="PROSITE-ProRule" id="PRU00047"/>
    </source>
</evidence>
<keyword evidence="8" id="KW-0863">Zinc-finger</keyword>
<feature type="domain" description="Reverse transcriptase" evidence="12">
    <location>
        <begin position="963"/>
        <end position="1142"/>
    </location>
</feature>
<dbReference type="Pfam" id="PF00665">
    <property type="entry name" value="rve"/>
    <property type="match status" value="1"/>
</dbReference>